<dbReference type="PANTHER" id="PTHR32494:SF5">
    <property type="entry name" value="ALLANTOATE AMIDOHYDROLASE"/>
    <property type="match status" value="1"/>
</dbReference>
<reference evidence="4" key="1">
    <citation type="journal article" date="2019" name="Int. J. Syst. Evol. Microbiol.">
        <title>The Global Catalogue of Microorganisms (GCM) 10K type strain sequencing project: providing services to taxonomists for standard genome sequencing and annotation.</title>
        <authorList>
            <consortium name="The Broad Institute Genomics Platform"/>
            <consortium name="The Broad Institute Genome Sequencing Center for Infectious Disease"/>
            <person name="Wu L."/>
            <person name="Ma J."/>
        </authorList>
    </citation>
    <scope>NUCLEOTIDE SEQUENCE [LARGE SCALE GENOMIC DNA]</scope>
    <source>
        <strain evidence="4">KCTC 13193</strain>
    </source>
</reference>
<dbReference type="Proteomes" id="UP001595387">
    <property type="component" value="Unassembled WGS sequence"/>
</dbReference>
<evidence type="ECO:0000313" key="3">
    <source>
        <dbReference type="EMBL" id="MFC2948100.1"/>
    </source>
</evidence>
<dbReference type="NCBIfam" id="TIGR01879">
    <property type="entry name" value="hydantase"/>
    <property type="match status" value="1"/>
</dbReference>
<dbReference type="NCBIfam" id="NF006771">
    <property type="entry name" value="PRK09290.1-5"/>
    <property type="match status" value="1"/>
</dbReference>
<dbReference type="Gene3D" id="3.30.70.360">
    <property type="match status" value="1"/>
</dbReference>
<accession>A0ABV7A534</accession>
<organism evidence="3 4">
    <name type="scientific">Virgibacillus sediminis</name>
    <dbReference type="NCBI Taxonomy" id="202260"/>
    <lineage>
        <taxon>Bacteria</taxon>
        <taxon>Bacillati</taxon>
        <taxon>Bacillota</taxon>
        <taxon>Bacilli</taxon>
        <taxon>Bacillales</taxon>
        <taxon>Bacillaceae</taxon>
        <taxon>Virgibacillus</taxon>
    </lineage>
</organism>
<dbReference type="InterPro" id="IPR036264">
    <property type="entry name" value="Bact_exopeptidase_dim_dom"/>
</dbReference>
<dbReference type="Pfam" id="PF01546">
    <property type="entry name" value="Peptidase_M20"/>
    <property type="match status" value="1"/>
</dbReference>
<evidence type="ECO:0000313" key="4">
    <source>
        <dbReference type="Proteomes" id="UP001595387"/>
    </source>
</evidence>
<dbReference type="CDD" id="cd03884">
    <property type="entry name" value="M20_bAS"/>
    <property type="match status" value="1"/>
</dbReference>
<dbReference type="RefSeq" id="WP_390304692.1">
    <property type="nucleotide sequence ID" value="NZ_JBHRRZ010000013.1"/>
</dbReference>
<gene>
    <name evidence="3" type="ORF">ACFODW_07065</name>
</gene>
<comment type="caution">
    <text evidence="3">The sequence shown here is derived from an EMBL/GenBank/DDBJ whole genome shotgun (WGS) entry which is preliminary data.</text>
</comment>
<dbReference type="EMBL" id="JBHRRZ010000013">
    <property type="protein sequence ID" value="MFC2948100.1"/>
    <property type="molecule type" value="Genomic_DNA"/>
</dbReference>
<sequence>MRVNLGRIRKRLNEMGAVGASSCEGISRHALSQADKRARDLLVSWMEEMQLDVRFDDVGNIYGRRTGNNPEAKPIVIGSHLDSIINGGKFDGVLGIVCGLEVLETLIENEITTTRPIEVVNFTNEEGVRFPPLMAGSGLISGDYELDEIYKQSDEKGTNFLDELKAIGYLGHEKNRLKEAEAFIELHIEQGPILDKETIPLGIVEGIIGFSWHEVTVIGEAQNSGPTPMSFRKDALSTTAKMISAIQNSAVEISDQSMTTVGKITAEPGDINTIPGKVIFTADIRAEESQKLDDGVRLIKNKLKEIAYDEGLEITINEIKTMRPIQFDPNIIGVLIDSAEELNYKFKRMVSGAAHIASLMNNFCPTAMVFVPSIDGNSHSPKERTDWIDIEKAANLLLSSLIKIDEEGISR</sequence>
<dbReference type="PANTHER" id="PTHR32494">
    <property type="entry name" value="ALLANTOATE DEIMINASE-RELATED"/>
    <property type="match status" value="1"/>
</dbReference>
<dbReference type="InterPro" id="IPR010158">
    <property type="entry name" value="Amidase_Cbmase"/>
</dbReference>
<dbReference type="PIRSF" id="PIRSF001235">
    <property type="entry name" value="Amidase_carbamoylase"/>
    <property type="match status" value="1"/>
</dbReference>
<dbReference type="InterPro" id="IPR002933">
    <property type="entry name" value="Peptidase_M20"/>
</dbReference>
<evidence type="ECO:0000256" key="1">
    <source>
        <dbReference type="ARBA" id="ARBA00006153"/>
    </source>
</evidence>
<protein>
    <submittedName>
        <fullName evidence="3">M20 family metallo-hydrolase</fullName>
    </submittedName>
</protein>
<evidence type="ECO:0000256" key="2">
    <source>
        <dbReference type="ARBA" id="ARBA00022801"/>
    </source>
</evidence>
<comment type="similarity">
    <text evidence="1">Belongs to the peptidase M20 family.</text>
</comment>
<name>A0ABV7A534_9BACI</name>
<keyword evidence="2" id="KW-0378">Hydrolase</keyword>
<proteinExistence type="inferred from homology"/>
<dbReference type="Gene3D" id="3.40.630.10">
    <property type="entry name" value="Zn peptidases"/>
    <property type="match status" value="1"/>
</dbReference>
<dbReference type="SUPFAM" id="SSF55031">
    <property type="entry name" value="Bacterial exopeptidase dimerisation domain"/>
    <property type="match status" value="1"/>
</dbReference>
<dbReference type="SUPFAM" id="SSF53187">
    <property type="entry name" value="Zn-dependent exopeptidases"/>
    <property type="match status" value="1"/>
</dbReference>
<keyword evidence="4" id="KW-1185">Reference proteome</keyword>